<proteinExistence type="predicted"/>
<name>A0ABW2IMV2_9PROT</name>
<protein>
    <submittedName>
        <fullName evidence="3">Serine protease</fullName>
    </submittedName>
</protein>
<dbReference type="Gene3D" id="2.40.10.120">
    <property type="match status" value="1"/>
</dbReference>
<dbReference type="GO" id="GO:0006508">
    <property type="term" value="P:proteolysis"/>
    <property type="evidence" value="ECO:0007669"/>
    <property type="project" value="UniProtKB-KW"/>
</dbReference>
<dbReference type="InterPro" id="IPR009003">
    <property type="entry name" value="Peptidase_S1_PA"/>
</dbReference>
<gene>
    <name evidence="3" type="ORF">ACFQS8_11375</name>
</gene>
<keyword evidence="2" id="KW-0378">Hydrolase</keyword>
<dbReference type="PANTHER" id="PTHR43343">
    <property type="entry name" value="PEPTIDASE S12"/>
    <property type="match status" value="1"/>
</dbReference>
<accession>A0ABW2IMV2</accession>
<evidence type="ECO:0000313" key="3">
    <source>
        <dbReference type="EMBL" id="MFC7292220.1"/>
    </source>
</evidence>
<comment type="caution">
    <text evidence="3">The sequence shown here is derived from an EMBL/GenBank/DDBJ whole genome shotgun (WGS) entry which is preliminary data.</text>
</comment>
<dbReference type="Proteomes" id="UP001596492">
    <property type="component" value="Unassembled WGS sequence"/>
</dbReference>
<dbReference type="EMBL" id="JBHTBR010000005">
    <property type="protein sequence ID" value="MFC7292220.1"/>
    <property type="molecule type" value="Genomic_DNA"/>
</dbReference>
<sequence length="277" mass="29764">MRIPDWIVLFAVLGIVLWALFSGARDKADAPEAPPVEMYGDTGGLLPQAQAFDEEILVQIGDAADGMGTAFAIDQKGLWMTARHVVDSCENVGLLYGGGRVMPVNEITTSEDSDIAILRTQSAPKSLHISTSENLRLNQAGFHIGYPQGQPGEVSSRLLSRSRLITRGRYRNEEPVLAWAEMGRTRGLKGTLAGISGGPVFDNHGNIVGVTVAESPRRGRIYTAAPESLGRVLSGTPVADEGSNDFSLGTGTYGREADRLRRELSVVKVICQADTTR</sequence>
<keyword evidence="4" id="KW-1185">Reference proteome</keyword>
<dbReference type="InterPro" id="IPR051201">
    <property type="entry name" value="Chloro_Bact_Ser_Proteases"/>
</dbReference>
<dbReference type="Pfam" id="PF13365">
    <property type="entry name" value="Trypsin_2"/>
    <property type="match status" value="1"/>
</dbReference>
<evidence type="ECO:0000256" key="1">
    <source>
        <dbReference type="ARBA" id="ARBA00022670"/>
    </source>
</evidence>
<keyword evidence="1 3" id="KW-0645">Protease</keyword>
<dbReference type="PANTHER" id="PTHR43343:SF3">
    <property type="entry name" value="PROTEASE DO-LIKE 8, CHLOROPLASTIC"/>
    <property type="match status" value="1"/>
</dbReference>
<evidence type="ECO:0000313" key="4">
    <source>
        <dbReference type="Proteomes" id="UP001596492"/>
    </source>
</evidence>
<evidence type="ECO:0000256" key="2">
    <source>
        <dbReference type="ARBA" id="ARBA00022801"/>
    </source>
</evidence>
<dbReference type="RefSeq" id="WP_382167473.1">
    <property type="nucleotide sequence ID" value="NZ_JBHTBR010000005.1"/>
</dbReference>
<dbReference type="GO" id="GO:0008233">
    <property type="term" value="F:peptidase activity"/>
    <property type="evidence" value="ECO:0007669"/>
    <property type="project" value="UniProtKB-KW"/>
</dbReference>
<reference evidence="4" key="1">
    <citation type="journal article" date="2019" name="Int. J. Syst. Evol. Microbiol.">
        <title>The Global Catalogue of Microorganisms (GCM) 10K type strain sequencing project: providing services to taxonomists for standard genome sequencing and annotation.</title>
        <authorList>
            <consortium name="The Broad Institute Genomics Platform"/>
            <consortium name="The Broad Institute Genome Sequencing Center for Infectious Disease"/>
            <person name="Wu L."/>
            <person name="Ma J."/>
        </authorList>
    </citation>
    <scope>NUCLEOTIDE SEQUENCE [LARGE SCALE GENOMIC DNA]</scope>
    <source>
        <strain evidence="4">CCUG 51308</strain>
    </source>
</reference>
<dbReference type="SUPFAM" id="SSF50494">
    <property type="entry name" value="Trypsin-like serine proteases"/>
    <property type="match status" value="1"/>
</dbReference>
<organism evidence="3 4">
    <name type="scientific">Hirschia litorea</name>
    <dbReference type="NCBI Taxonomy" id="1199156"/>
    <lineage>
        <taxon>Bacteria</taxon>
        <taxon>Pseudomonadati</taxon>
        <taxon>Pseudomonadota</taxon>
        <taxon>Alphaproteobacteria</taxon>
        <taxon>Hyphomonadales</taxon>
        <taxon>Hyphomonadaceae</taxon>
        <taxon>Hirschia</taxon>
    </lineage>
</organism>